<evidence type="ECO:0000313" key="2">
    <source>
        <dbReference type="Proteomes" id="UP000028561"/>
    </source>
</evidence>
<dbReference type="EMBL" id="KJ489402">
    <property type="protein sequence ID" value="AIF72089.1"/>
    <property type="molecule type" value="Genomic_DNA"/>
</dbReference>
<sequence>MQSKLFMPKTLNVGYQNRQGTYTGSLAYIIYYDETGKLRKEKSWESWRDTKIPNQEFENEPTEGFVFNKTGGGRPSWSDRKAFCRVYDPRGFEFEIDMANLMYILECCDVMKGKGIVGELVYAWEGTELVLVPVNSETYTESKRYTDVLMNKEHIKGKDLKVGYTYIDKEEDKYIYLGKFHEYDYRTDYSDSNRRQKVTKSKAKKFFFAEECRWSSNKDFPWRIKAISSLGKKFIKELEVGCVQDFTPFQDMLEHSQYYSPVDESKDELYPINPEFIIERVLDKDRSEWDRRVGFYTKAYGDARKHDITMEKKYDRPYSWYDSNRHDRKVIGVEAVVAVRNGDYGRDSEVYRGSLEGFFERFTGEMEPCFIKRYLENGKFYSYKGSVPESQINKDDKEQE</sequence>
<reference evidence="2" key="1">
    <citation type="submission" date="2014-09" db="EMBL/GenBank/DDBJ databases">
        <title>Genomic characterization and comparison of seven Myoviridae bacteriophage infecting Bacillus thuringiensis.</title>
        <authorList>
            <person name="Sauder A.B."/>
            <person name="McKenzie Q.R."/>
            <person name="Temple L.M."/>
            <person name="Alexis B.K."/>
            <person name="Al-Atrache Z."/>
            <person name="Lewis L.O."/>
            <person name="Loesser-Casey K.E."/>
            <person name="Mitchell K.J."/>
        </authorList>
    </citation>
    <scope>NUCLEOTIDE SEQUENCE [LARGE SCALE GENOMIC DNA]</scope>
</reference>
<dbReference type="GeneID" id="20283200"/>
<name>A0A075M0F0_9CAUD</name>
<protein>
    <submittedName>
        <fullName evidence="1">Uncharacterized protein</fullName>
    </submittedName>
</protein>
<reference evidence="1 2" key="2">
    <citation type="journal article" date="2016" name="Virology (Lond)">
        <title>Genomic characterization and comparison of seven Myoviridae bacteriophage infecting Bacillus thuringiensis.</title>
        <authorList>
            <person name="Sauder A.B."/>
            <person name="Quinn M.R."/>
            <person name="Brouillette A."/>
            <person name="Caruso S."/>
            <person name="Cresawn S."/>
            <person name="Erill I."/>
            <person name="Lewis L."/>
            <person name="Loesser-Casey K."/>
            <person name="Pate M."/>
            <person name="Scott C."/>
            <person name="Stockwell S."/>
            <person name="Temple L."/>
        </authorList>
    </citation>
    <scope>NUCLEOTIDE SEQUENCE [LARGE SCALE GENOMIC DNA]</scope>
</reference>
<keyword evidence="2" id="KW-1185">Reference proteome</keyword>
<dbReference type="Proteomes" id="UP000028561">
    <property type="component" value="Segment"/>
</dbReference>
<accession>A0A075M0F0</accession>
<proteinExistence type="predicted"/>
<dbReference type="RefSeq" id="YP_009055978.1">
    <property type="nucleotide sequence ID" value="NC_024788.1"/>
</dbReference>
<evidence type="ECO:0000313" key="1">
    <source>
        <dbReference type="EMBL" id="AIF72089.1"/>
    </source>
</evidence>
<dbReference type="KEGG" id="vg:20283200"/>
<organism evidence="1 2">
    <name type="scientific">Bacillus phage Riley</name>
    <dbReference type="NCBI Taxonomy" id="1486662"/>
    <lineage>
        <taxon>Viruses</taxon>
        <taxon>Duplodnaviria</taxon>
        <taxon>Heunggongvirae</taxon>
        <taxon>Uroviricota</taxon>
        <taxon>Caudoviricetes</taxon>
        <taxon>Herelleviridae</taxon>
        <taxon>Bastillevirinae</taxon>
        <taxon>Bequatrovirus</taxon>
        <taxon>Bequatrovirus riley</taxon>
    </lineage>
</organism>